<name>A0A9N8H4R6_9STRA</name>
<comment type="caution">
    <text evidence="1">The sequence shown here is derived from an EMBL/GenBank/DDBJ whole genome shotgun (WGS) entry which is preliminary data.</text>
</comment>
<dbReference type="Proteomes" id="UP001153069">
    <property type="component" value="Unassembled WGS sequence"/>
</dbReference>
<protein>
    <submittedName>
        <fullName evidence="1">Uncharacterized protein</fullName>
    </submittedName>
</protein>
<organism evidence="1 2">
    <name type="scientific">Seminavis robusta</name>
    <dbReference type="NCBI Taxonomy" id="568900"/>
    <lineage>
        <taxon>Eukaryota</taxon>
        <taxon>Sar</taxon>
        <taxon>Stramenopiles</taxon>
        <taxon>Ochrophyta</taxon>
        <taxon>Bacillariophyta</taxon>
        <taxon>Bacillariophyceae</taxon>
        <taxon>Bacillariophycidae</taxon>
        <taxon>Naviculales</taxon>
        <taxon>Naviculaceae</taxon>
        <taxon>Seminavis</taxon>
    </lineage>
</organism>
<dbReference type="AlphaFoldDB" id="A0A9N8H4R6"/>
<reference evidence="1" key="1">
    <citation type="submission" date="2020-06" db="EMBL/GenBank/DDBJ databases">
        <authorList>
            <consortium name="Plant Systems Biology data submission"/>
        </authorList>
    </citation>
    <scope>NUCLEOTIDE SEQUENCE</scope>
    <source>
        <strain evidence="1">D6</strain>
    </source>
</reference>
<evidence type="ECO:0000313" key="2">
    <source>
        <dbReference type="Proteomes" id="UP001153069"/>
    </source>
</evidence>
<sequence length="178" mass="20029">MKITMPSKRPAFGDTQNYSSSDLHVTMMDVPKKTPVLSCLAWRLKPLKPASQRRLQDGVELAVEDLANNRDVTIFVTLPGFVYWPKEMFVDFVGYCQFRGDVERLCTAISDCIVLLTTTGTVVTIRIYGNDKAMTATKEDQNESFDSFEEEEGLTQDILPALKMTPKKKPASKKRGLN</sequence>
<proteinExistence type="predicted"/>
<evidence type="ECO:0000313" key="1">
    <source>
        <dbReference type="EMBL" id="CAB9500786.1"/>
    </source>
</evidence>
<dbReference type="EMBL" id="CAICTM010000091">
    <property type="protein sequence ID" value="CAB9500786.1"/>
    <property type="molecule type" value="Genomic_DNA"/>
</dbReference>
<accession>A0A9N8H4R6</accession>
<keyword evidence="2" id="KW-1185">Reference proteome</keyword>
<gene>
    <name evidence="1" type="ORF">SEMRO_92_G048000.1</name>
</gene>